<keyword evidence="2" id="KW-0596">Phosphopantetheine</keyword>
<dbReference type="GO" id="GO:0044550">
    <property type="term" value="P:secondary metabolite biosynthetic process"/>
    <property type="evidence" value="ECO:0007669"/>
    <property type="project" value="TreeGrafter"/>
</dbReference>
<dbReference type="Gene3D" id="3.40.50.12780">
    <property type="entry name" value="N-terminal domain of ligase-like"/>
    <property type="match status" value="1"/>
</dbReference>
<feature type="domain" description="Carrier" evidence="6">
    <location>
        <begin position="1411"/>
        <end position="1485"/>
    </location>
</feature>
<dbReference type="InterPro" id="IPR001242">
    <property type="entry name" value="Condensation_dom"/>
</dbReference>
<dbReference type="InterPro" id="IPR023213">
    <property type="entry name" value="CAT-like_dom_sf"/>
</dbReference>
<dbReference type="PROSITE" id="PS50075">
    <property type="entry name" value="CARRIER"/>
    <property type="match status" value="3"/>
</dbReference>
<dbReference type="RefSeq" id="WP_107253685.1">
    <property type="nucleotide sequence ID" value="NZ_PYOC01000003.1"/>
</dbReference>
<dbReference type="CDD" id="cd19535">
    <property type="entry name" value="Cyc_NRPS"/>
    <property type="match status" value="2"/>
</dbReference>
<dbReference type="Gene3D" id="3.30.300.30">
    <property type="match status" value="2"/>
</dbReference>
<keyword evidence="8" id="KW-1185">Reference proteome</keyword>
<feature type="compositionally biased region" description="Basic residues" evidence="5">
    <location>
        <begin position="2051"/>
        <end position="2062"/>
    </location>
</feature>
<feature type="region of interest" description="Disordered" evidence="5">
    <location>
        <begin position="2040"/>
        <end position="2062"/>
    </location>
</feature>
<dbReference type="Gene3D" id="3.30.559.30">
    <property type="entry name" value="Nonribosomal peptide synthetase, condensation domain"/>
    <property type="match status" value="2"/>
</dbReference>
<dbReference type="Pfam" id="PF13489">
    <property type="entry name" value="Methyltransf_23"/>
    <property type="match status" value="1"/>
</dbReference>
<dbReference type="InterPro" id="IPR057737">
    <property type="entry name" value="Condensation_MtbB-like"/>
</dbReference>
<dbReference type="Proteomes" id="UP000241803">
    <property type="component" value="Unassembled WGS sequence"/>
</dbReference>
<dbReference type="SUPFAM" id="SSF47336">
    <property type="entry name" value="ACP-like"/>
    <property type="match status" value="3"/>
</dbReference>
<dbReference type="PROSITE" id="PS00455">
    <property type="entry name" value="AMP_BINDING"/>
    <property type="match status" value="1"/>
</dbReference>
<dbReference type="Gene3D" id="1.10.1200.10">
    <property type="entry name" value="ACP-like"/>
    <property type="match status" value="3"/>
</dbReference>
<evidence type="ECO:0000256" key="5">
    <source>
        <dbReference type="SAM" id="MobiDB-lite"/>
    </source>
</evidence>
<evidence type="ECO:0000313" key="8">
    <source>
        <dbReference type="Proteomes" id="UP000241803"/>
    </source>
</evidence>
<reference evidence="7 8" key="1">
    <citation type="submission" date="2018-03" db="EMBL/GenBank/DDBJ databases">
        <title>Whole genome sequencing of Histamine producing bacteria.</title>
        <authorList>
            <person name="Butler K."/>
        </authorList>
    </citation>
    <scope>NUCLEOTIDE SEQUENCE [LARGE SCALE GENOMIC DNA]</scope>
    <source>
        <strain evidence="7 8">ATCC 19614</strain>
    </source>
</reference>
<dbReference type="FunFam" id="3.30.559.30:FF:000006">
    <property type="entry name" value="Yersiniabactin polyketide/non-ribosomal peptide synthetase"/>
    <property type="match status" value="1"/>
</dbReference>
<evidence type="ECO:0000256" key="1">
    <source>
        <dbReference type="ARBA" id="ARBA00001957"/>
    </source>
</evidence>
<comment type="cofactor">
    <cofactor evidence="1">
        <name>pantetheine 4'-phosphate</name>
        <dbReference type="ChEBI" id="CHEBI:47942"/>
    </cofactor>
</comment>
<protein>
    <submittedName>
        <fullName evidence="7">Non-ribosomal peptide synthetase</fullName>
    </submittedName>
</protein>
<dbReference type="InterPro" id="IPR020806">
    <property type="entry name" value="PKS_PP-bd"/>
</dbReference>
<dbReference type="SUPFAM" id="SSF53335">
    <property type="entry name" value="S-adenosyl-L-methionine-dependent methyltransferases"/>
    <property type="match status" value="1"/>
</dbReference>
<dbReference type="PANTHER" id="PTHR45527:SF10">
    <property type="entry name" value="PYOCHELIN SYNTHASE PCHF"/>
    <property type="match status" value="1"/>
</dbReference>
<dbReference type="InterPro" id="IPR009081">
    <property type="entry name" value="PP-bd_ACP"/>
</dbReference>
<feature type="domain" description="Carrier" evidence="6">
    <location>
        <begin position="1958"/>
        <end position="2034"/>
    </location>
</feature>
<dbReference type="GO" id="GO:0016874">
    <property type="term" value="F:ligase activity"/>
    <property type="evidence" value="ECO:0007669"/>
    <property type="project" value="UniProtKB-KW"/>
</dbReference>
<dbReference type="FunFam" id="3.40.50.12780:FF:000012">
    <property type="entry name" value="Non-ribosomal peptide synthetase"/>
    <property type="match status" value="1"/>
</dbReference>
<dbReference type="FunFam" id="3.30.559.10:FF:000023">
    <property type="entry name" value="Non-ribosomal peptide synthetase"/>
    <property type="match status" value="2"/>
</dbReference>
<dbReference type="SUPFAM" id="SSF56801">
    <property type="entry name" value="Acetyl-CoA synthetase-like"/>
    <property type="match status" value="1"/>
</dbReference>
<dbReference type="CDD" id="cd12114">
    <property type="entry name" value="A_NRPS_TlmIV_like"/>
    <property type="match status" value="1"/>
</dbReference>
<dbReference type="GO" id="GO:0043041">
    <property type="term" value="P:amino acid activation for nonribosomal peptide biosynthetic process"/>
    <property type="evidence" value="ECO:0007669"/>
    <property type="project" value="TreeGrafter"/>
</dbReference>
<dbReference type="SMART" id="SM00823">
    <property type="entry name" value="PKS_PP"/>
    <property type="match status" value="2"/>
</dbReference>
<gene>
    <name evidence="7" type="ORF">C9J47_11650</name>
</gene>
<proteinExistence type="predicted"/>
<accession>A0A2T3L975</accession>
<evidence type="ECO:0000259" key="6">
    <source>
        <dbReference type="PROSITE" id="PS50075"/>
    </source>
</evidence>
<organism evidence="7 8">
    <name type="scientific">Photobacterium indicum</name>
    <dbReference type="NCBI Taxonomy" id="81447"/>
    <lineage>
        <taxon>Bacteria</taxon>
        <taxon>Pseudomonadati</taxon>
        <taxon>Pseudomonadota</taxon>
        <taxon>Gammaproteobacteria</taxon>
        <taxon>Vibrionales</taxon>
        <taxon>Vibrionaceae</taxon>
        <taxon>Photobacterium</taxon>
    </lineage>
</organism>
<dbReference type="InterPro" id="IPR042099">
    <property type="entry name" value="ANL_N_sf"/>
</dbReference>
<dbReference type="Gene3D" id="3.40.50.150">
    <property type="entry name" value="Vaccinia Virus protein VP39"/>
    <property type="match status" value="1"/>
</dbReference>
<dbReference type="InterPro" id="IPR045851">
    <property type="entry name" value="AMP-bd_C_sf"/>
</dbReference>
<feature type="domain" description="Carrier" evidence="6">
    <location>
        <begin position="2"/>
        <end position="78"/>
    </location>
</feature>
<dbReference type="Gene3D" id="3.30.559.10">
    <property type="entry name" value="Chloramphenicol acetyltransferase-like domain"/>
    <property type="match status" value="2"/>
</dbReference>
<dbReference type="NCBIfam" id="TIGR01733">
    <property type="entry name" value="AA-adenyl-dom"/>
    <property type="match status" value="1"/>
</dbReference>
<dbReference type="InterPro" id="IPR000873">
    <property type="entry name" value="AMP-dep_synth/lig_dom"/>
</dbReference>
<evidence type="ECO:0000256" key="3">
    <source>
        <dbReference type="ARBA" id="ARBA00022553"/>
    </source>
</evidence>
<name>A0A2T3L975_9GAMM</name>
<dbReference type="InterPro" id="IPR020845">
    <property type="entry name" value="AMP-binding_CS"/>
</dbReference>
<evidence type="ECO:0000313" key="7">
    <source>
        <dbReference type="EMBL" id="PSV47520.1"/>
    </source>
</evidence>
<dbReference type="InterPro" id="IPR029063">
    <property type="entry name" value="SAM-dependent_MTases_sf"/>
</dbReference>
<dbReference type="Pfam" id="PF00550">
    <property type="entry name" value="PP-binding"/>
    <property type="match status" value="3"/>
</dbReference>
<dbReference type="Pfam" id="PF00501">
    <property type="entry name" value="AMP-binding"/>
    <property type="match status" value="1"/>
</dbReference>
<evidence type="ECO:0000256" key="2">
    <source>
        <dbReference type="ARBA" id="ARBA00022450"/>
    </source>
</evidence>
<dbReference type="PANTHER" id="PTHR45527">
    <property type="entry name" value="NONRIBOSOMAL PEPTIDE SYNTHETASE"/>
    <property type="match status" value="1"/>
</dbReference>
<dbReference type="EMBL" id="PYOC01000003">
    <property type="protein sequence ID" value="PSV47520.1"/>
    <property type="molecule type" value="Genomic_DNA"/>
</dbReference>
<sequence length="2062" mass="232163">MLDNEKIISKFREEICRSFDVTADSLSDSANLFEIGLDSMFLMRMVNQFRRAGCKITLKEMYEYPTISDIKILVDRKLDAGNQLKQTSLPSHTYSVMTDGAPFPMTPVQLAYYIGREPSQPLGGNSCHLYQEFNTEHLDLALLETAINTLIQRHPMLSVSFHSDGTQRWVKPKDKQKITVHDLSHFSSEAAEHQMFSTRNKLSHRVLDIQSGQTFDIQVSVLSDQQYRVHVSIDLLVMDASSFSLFFNELSTLLRGDPLEEKSSEYDFCSYLQQESTEFSAQKCVSSEYWQSQYATLPVPPNLPLRIEPAQLQKPKFSRRRHSLHKTEWAKLQHLSATNKVTPTMVLATLYSAVLSRWSGQRKLLLNLTLFDCHPFNKHLNKMLADFTNILLLDAEISDANACDLIQDHQDRFAELYEHRMTSGVEVLRDLKKNGTHPHGAPIVFTSNLGKSLFGDDTNGPLGQPGWGISQTPQVWLDFVAFKHDEGVILQWDGIDELFPEGLVDTMFHRFTNLLSYMLANDEHWKIPLPDLLPEPQKNIRKAVNQSQGTPPHGLLHERIFEQAEKHPNRTAVISSGNILSFEELTLKAKQLAYQLVNAGLKSGEHVAVSMDKGEGQIIAVLAILYAGGVYVPIAPSQPIVRRKSIIENADIRIVIRCKTTESNFDWTDSIHLNWQDVTLETLQPAAQQRSPHDKAYIIYTSGSTGTPKGVVISHQAALNTCMDINERHDVTSADRVLALSALHFDLSVYDIFGVLTAGGALVLPQENQLRDPMAWNNLICEHQVTLWNSVPALFDMFLTFCEGMQFNAPSYLRTAMLSGDWIDLSLPARLHQYNPVATFSAMGGATEAAIWSNEYIVKKIDPSWRSIPYGYPLTNQVYRVVDEMGRDCPDRVNGELWIGGIGVALEYWNDSERTSHQFINQTCLESGETQRWYRTGDTGCYWPDGTLEFLGRKDNQVKVGGYRIELGEIDSAFNRIAGVRQGVALALSQGGSKDKQLEGFVVTEGTELHSALQPHPALPKQYRELFQEHKPYLESTEENTEIVDFLHHHLSSQVSDNVKARTLSEWMHSYSASRKYVGLFKKWLEFLSEHGSVSKHGQGEGTTYQLLSNTAVENTAMENTAAKSRSLLGAQSNNLLAQVLRGEREAAELLESQLSPEALLFNRADFQHQLHQVITAVSALATKLKKPLNIIELESRTGLVASHISTLLGPKQVQYTALDSSLAMTNLATQRLKKVAHADVIYTGKTIPETLKGTVDVLLLNNVLHRQQVPIEYLHHIKTLLAPDGLAILTEVTKLGDASLISAQVIEATTPNLLSETFLYSAFEQTGLRLEHKVLAGNHALYVLRNQNTVLKTDATKLMAKLSEQLPDYMIPKRFTFMDALPLTPNGKVDRKSLTSTTVASSESKLEPAPLTSNNEIALAKVWQSLFKTNQISKDSDFFIMGGDSLLATRCIGELQKSGLRGNLTELFTKTTLSDFAATLVPSDQGIAVNDTVLKACLSDRYLPFPMTDVQQAYWIGRQHGFALGASSSQFFIEFKVRELDVVRFNQAMDKLIERHDMLRAVVQNHQQQVLINVPSFDLKCHLFDDLNNPEADAIRNKLSHQVNNPEFWPLFSIEAILNQSQEARLFINLDNMMLDGLSMKIFLSELETFYHNPTSKLPELNVTFRDYVNWKNTHKDSDLSVIEQGKAYWHSQLATLPPAPNLPIQSDPAKLHKPKFIRAETRLMPEEWAALKEIATRHQVTPSVILMCAYASTLSAWSDNKAVTLNLTLFDRKAVHPQINHVMGDFTTLLLLAWHPENNWLTSLKRLQTQLAQDLQHRDVSAVWVMRELARQQNTANTSMPVVFTSALGTSDGDFLPDSGWLTPSWGISQTPQVWLDHQVYESSGYLCLNWDAVESLLPQPLLDKMFGHYIELLKMLARKPECWSLPLNQLISSEHNITRFTATPATPSPTLEYTKDQHVDPIKVRQIQETFDQIVCSSVGERENFFDAGANSLQLVQMHSALHQLGMSLSVTDLFTYPSPISLATALVGKTAPLDSNDTLKVRQQRQSNRKNNRRQRIK</sequence>
<comment type="caution">
    <text evidence="7">The sequence shown here is derived from an EMBL/GenBank/DDBJ whole genome shotgun (WGS) entry which is preliminary data.</text>
</comment>
<dbReference type="InterPro" id="IPR010071">
    <property type="entry name" value="AA_adenyl_dom"/>
</dbReference>
<evidence type="ECO:0000256" key="4">
    <source>
        <dbReference type="ARBA" id="ARBA00022598"/>
    </source>
</evidence>
<dbReference type="Pfam" id="PF00668">
    <property type="entry name" value="Condensation"/>
    <property type="match status" value="2"/>
</dbReference>
<keyword evidence="4" id="KW-0436">Ligase</keyword>
<keyword evidence="3" id="KW-0597">Phosphoprotein</keyword>
<dbReference type="GO" id="GO:0005737">
    <property type="term" value="C:cytoplasm"/>
    <property type="evidence" value="ECO:0007669"/>
    <property type="project" value="TreeGrafter"/>
</dbReference>
<dbReference type="InterPro" id="IPR036736">
    <property type="entry name" value="ACP-like_sf"/>
</dbReference>
<dbReference type="GO" id="GO:0031177">
    <property type="term" value="F:phosphopantetheine binding"/>
    <property type="evidence" value="ECO:0007669"/>
    <property type="project" value="InterPro"/>
</dbReference>
<dbReference type="SUPFAM" id="SSF52777">
    <property type="entry name" value="CoA-dependent acyltransferases"/>
    <property type="match status" value="4"/>
</dbReference>